<gene>
    <name evidence="1" type="ORF">BC781_104369</name>
</gene>
<proteinExistence type="predicted"/>
<name>A0A315ZA62_SEDFL</name>
<accession>A0A315ZA62</accession>
<keyword evidence="2" id="KW-1185">Reference proteome</keyword>
<evidence type="ECO:0000313" key="1">
    <source>
        <dbReference type="EMBL" id="PWJ41094.1"/>
    </source>
</evidence>
<protein>
    <submittedName>
        <fullName evidence="1">Uncharacterized protein</fullName>
    </submittedName>
</protein>
<dbReference type="Proteomes" id="UP000245535">
    <property type="component" value="Unassembled WGS sequence"/>
</dbReference>
<dbReference type="EMBL" id="QGDO01000004">
    <property type="protein sequence ID" value="PWJ41094.1"/>
    <property type="molecule type" value="Genomic_DNA"/>
</dbReference>
<comment type="caution">
    <text evidence="1">The sequence shown here is derived from an EMBL/GenBank/DDBJ whole genome shotgun (WGS) entry which is preliminary data.</text>
</comment>
<sequence length="84" mass="9609">MTKEKFYSPFKYLLEGMNEGVRGSIEKVKKIPSIFDMEESHVSDEGLKILADPKAREMLNQGLEEGKDEIQIQFSNSKETITLI</sequence>
<reference evidence="1 2" key="1">
    <citation type="submission" date="2018-03" db="EMBL/GenBank/DDBJ databases">
        <title>Genomic Encyclopedia of Archaeal and Bacterial Type Strains, Phase II (KMG-II): from individual species to whole genera.</title>
        <authorList>
            <person name="Goeker M."/>
        </authorList>
    </citation>
    <scope>NUCLEOTIDE SEQUENCE [LARGE SCALE GENOMIC DNA]</scope>
    <source>
        <strain evidence="1 2">DSM 28229</strain>
    </source>
</reference>
<evidence type="ECO:0000313" key="2">
    <source>
        <dbReference type="Proteomes" id="UP000245535"/>
    </source>
</evidence>
<organism evidence="1 2">
    <name type="scientific">Sediminitomix flava</name>
    <dbReference type="NCBI Taxonomy" id="379075"/>
    <lineage>
        <taxon>Bacteria</taxon>
        <taxon>Pseudomonadati</taxon>
        <taxon>Bacteroidota</taxon>
        <taxon>Cytophagia</taxon>
        <taxon>Cytophagales</taxon>
        <taxon>Flammeovirgaceae</taxon>
        <taxon>Sediminitomix</taxon>
    </lineage>
</organism>
<dbReference type="RefSeq" id="WP_109620140.1">
    <property type="nucleotide sequence ID" value="NZ_QGDO01000004.1"/>
</dbReference>
<dbReference type="AlphaFoldDB" id="A0A315ZA62"/>